<dbReference type="AlphaFoldDB" id="A0A3M7PSE6"/>
<keyword evidence="2" id="KW-1185">Reference proteome</keyword>
<reference evidence="1 2" key="1">
    <citation type="journal article" date="2018" name="Sci. Rep.">
        <title>Genomic signatures of local adaptation to the degree of environmental predictability in rotifers.</title>
        <authorList>
            <person name="Franch-Gras L."/>
            <person name="Hahn C."/>
            <person name="Garcia-Roger E.M."/>
            <person name="Carmona M.J."/>
            <person name="Serra M."/>
            <person name="Gomez A."/>
        </authorList>
    </citation>
    <scope>NUCLEOTIDE SEQUENCE [LARGE SCALE GENOMIC DNA]</scope>
    <source>
        <strain evidence="1">HYR1</strain>
    </source>
</reference>
<accession>A0A3M7PSE6</accession>
<dbReference type="Proteomes" id="UP000276133">
    <property type="component" value="Unassembled WGS sequence"/>
</dbReference>
<dbReference type="PROSITE" id="PS51257">
    <property type="entry name" value="PROKAR_LIPOPROTEIN"/>
    <property type="match status" value="1"/>
</dbReference>
<protein>
    <submittedName>
        <fullName evidence="1">Uncharacterized protein</fullName>
    </submittedName>
</protein>
<evidence type="ECO:0000313" key="1">
    <source>
        <dbReference type="EMBL" id="RNA02046.1"/>
    </source>
</evidence>
<dbReference type="EMBL" id="REGN01009070">
    <property type="protein sequence ID" value="RNA02046.1"/>
    <property type="molecule type" value="Genomic_DNA"/>
</dbReference>
<organism evidence="1 2">
    <name type="scientific">Brachionus plicatilis</name>
    <name type="common">Marine rotifer</name>
    <name type="synonym">Brachionus muelleri</name>
    <dbReference type="NCBI Taxonomy" id="10195"/>
    <lineage>
        <taxon>Eukaryota</taxon>
        <taxon>Metazoa</taxon>
        <taxon>Spiralia</taxon>
        <taxon>Gnathifera</taxon>
        <taxon>Rotifera</taxon>
        <taxon>Eurotatoria</taxon>
        <taxon>Monogononta</taxon>
        <taxon>Pseudotrocha</taxon>
        <taxon>Ploima</taxon>
        <taxon>Brachionidae</taxon>
        <taxon>Brachionus</taxon>
    </lineage>
</organism>
<evidence type="ECO:0000313" key="2">
    <source>
        <dbReference type="Proteomes" id="UP000276133"/>
    </source>
</evidence>
<proteinExistence type="predicted"/>
<comment type="caution">
    <text evidence="1">The sequence shown here is derived from an EMBL/GenBank/DDBJ whole genome shotgun (WGS) entry which is preliminary data.</text>
</comment>
<gene>
    <name evidence="1" type="ORF">BpHYR1_004074</name>
</gene>
<sequence length="116" mass="13278">MKQFKINFAKGAHFYAIKQENIHLAWPSIHTAQSCPHFRAFHSQFVRRPRTLQQVLVPHFYSHFAADANSDETEKPFAPVCSNTLPSYGPGPKTAVSAWLSPIFPHFFHRSSLGQW</sequence>
<name>A0A3M7PSE6_BRAPC</name>